<comment type="caution">
    <text evidence="2">The sequence shown here is derived from an EMBL/GenBank/DDBJ whole genome shotgun (WGS) entry which is preliminary data.</text>
</comment>
<sequence>MVDRSPRTSATPETPFMQTPGPPRRGYVRLACTSRRLLSHPLRFSFSLQPRNANVVLPTAPMPGTLPRPLYFEEQGSCGTARICNDHRHRRVENPSVRRSLSISSEGTERTSHRRSTCALRYAAHTEIVTERVKTGPKQPSRGTLDDGKYLPSGDGPSAGARAHPRSQFLRFYVSHGGFLSRRARHLPATVPIDYTSRMPERRAIRFSKFPPLSSMRKGILKNFTPS</sequence>
<feature type="region of interest" description="Disordered" evidence="1">
    <location>
        <begin position="95"/>
        <end position="116"/>
    </location>
</feature>
<evidence type="ECO:0000313" key="3">
    <source>
        <dbReference type="Proteomes" id="UP000299102"/>
    </source>
</evidence>
<name>A0A4C1WDI3_EUMVA</name>
<accession>A0A4C1WDI3</accession>
<dbReference type="AlphaFoldDB" id="A0A4C1WDI3"/>
<dbReference type="Proteomes" id="UP000299102">
    <property type="component" value="Unassembled WGS sequence"/>
</dbReference>
<feature type="compositionally biased region" description="Polar residues" evidence="1">
    <location>
        <begin position="97"/>
        <end position="106"/>
    </location>
</feature>
<dbReference type="EMBL" id="BGZK01000534">
    <property type="protein sequence ID" value="GBP48970.1"/>
    <property type="molecule type" value="Genomic_DNA"/>
</dbReference>
<evidence type="ECO:0000313" key="2">
    <source>
        <dbReference type="EMBL" id="GBP48970.1"/>
    </source>
</evidence>
<proteinExistence type="predicted"/>
<keyword evidence="3" id="KW-1185">Reference proteome</keyword>
<protein>
    <submittedName>
        <fullName evidence="2">Uncharacterized protein</fullName>
    </submittedName>
</protein>
<feature type="region of interest" description="Disordered" evidence="1">
    <location>
        <begin position="132"/>
        <end position="163"/>
    </location>
</feature>
<feature type="region of interest" description="Disordered" evidence="1">
    <location>
        <begin position="1"/>
        <end position="25"/>
    </location>
</feature>
<gene>
    <name evidence="2" type="ORF">EVAR_32307_1</name>
</gene>
<evidence type="ECO:0000256" key="1">
    <source>
        <dbReference type="SAM" id="MobiDB-lite"/>
    </source>
</evidence>
<reference evidence="2 3" key="1">
    <citation type="journal article" date="2019" name="Commun. Biol.">
        <title>The bagworm genome reveals a unique fibroin gene that provides high tensile strength.</title>
        <authorList>
            <person name="Kono N."/>
            <person name="Nakamura H."/>
            <person name="Ohtoshi R."/>
            <person name="Tomita M."/>
            <person name="Numata K."/>
            <person name="Arakawa K."/>
        </authorList>
    </citation>
    <scope>NUCLEOTIDE SEQUENCE [LARGE SCALE GENOMIC DNA]</scope>
</reference>
<organism evidence="2 3">
    <name type="scientific">Eumeta variegata</name>
    <name type="common">Bagworm moth</name>
    <name type="synonym">Eumeta japonica</name>
    <dbReference type="NCBI Taxonomy" id="151549"/>
    <lineage>
        <taxon>Eukaryota</taxon>
        <taxon>Metazoa</taxon>
        <taxon>Ecdysozoa</taxon>
        <taxon>Arthropoda</taxon>
        <taxon>Hexapoda</taxon>
        <taxon>Insecta</taxon>
        <taxon>Pterygota</taxon>
        <taxon>Neoptera</taxon>
        <taxon>Endopterygota</taxon>
        <taxon>Lepidoptera</taxon>
        <taxon>Glossata</taxon>
        <taxon>Ditrysia</taxon>
        <taxon>Tineoidea</taxon>
        <taxon>Psychidae</taxon>
        <taxon>Oiketicinae</taxon>
        <taxon>Eumeta</taxon>
    </lineage>
</organism>